<keyword evidence="2" id="KW-0540">Nuclease</keyword>
<dbReference type="AlphaFoldDB" id="A0A8H7UFK5"/>
<keyword evidence="3" id="KW-0479">Metal-binding</keyword>
<dbReference type="CDD" id="cd01310">
    <property type="entry name" value="TatD_DNAse"/>
    <property type="match status" value="1"/>
</dbReference>
<evidence type="ECO:0000256" key="3">
    <source>
        <dbReference type="ARBA" id="ARBA00022723"/>
    </source>
</evidence>
<dbReference type="GO" id="GO:0008296">
    <property type="term" value="F:3'-5'-DNA exonuclease activity"/>
    <property type="evidence" value="ECO:0007669"/>
    <property type="project" value="TreeGrafter"/>
</dbReference>
<protein>
    <recommendedName>
        <fullName evidence="7">TatD related DNase</fullName>
    </recommendedName>
</protein>
<name>A0A8H7UFK5_9FUNG</name>
<evidence type="ECO:0000313" key="6">
    <source>
        <dbReference type="Proteomes" id="UP000612746"/>
    </source>
</evidence>
<dbReference type="InterPro" id="IPR018228">
    <property type="entry name" value="DNase_TatD-rel_CS"/>
</dbReference>
<comment type="similarity">
    <text evidence="1">Belongs to the metallo-dependent hydrolases superfamily. TatD-type hydrolase family.</text>
</comment>
<dbReference type="InterPro" id="IPR050891">
    <property type="entry name" value="TatD-type_Hydrolase"/>
</dbReference>
<dbReference type="PANTHER" id="PTHR10060">
    <property type="entry name" value="TATD FAMILY DEOXYRIBONUCLEASE"/>
    <property type="match status" value="1"/>
</dbReference>
<dbReference type="Gene3D" id="3.20.20.140">
    <property type="entry name" value="Metal-dependent hydrolases"/>
    <property type="match status" value="1"/>
</dbReference>
<accession>A0A8H7UFK5</accession>
<dbReference type="Pfam" id="PF01026">
    <property type="entry name" value="TatD_DNase"/>
    <property type="match status" value="1"/>
</dbReference>
<evidence type="ECO:0000256" key="1">
    <source>
        <dbReference type="ARBA" id="ARBA00009275"/>
    </source>
</evidence>
<dbReference type="OrthoDB" id="6079689at2759"/>
<dbReference type="PROSITE" id="PS01091">
    <property type="entry name" value="TATD_3"/>
    <property type="match status" value="1"/>
</dbReference>
<dbReference type="GO" id="GO:0046872">
    <property type="term" value="F:metal ion binding"/>
    <property type="evidence" value="ECO:0007669"/>
    <property type="project" value="UniProtKB-KW"/>
</dbReference>
<dbReference type="Proteomes" id="UP000612746">
    <property type="component" value="Unassembled WGS sequence"/>
</dbReference>
<sequence>MLPKNTRVISRKMRLIALLLTPSHELLIQILELTSPMECSAGSIEERELTLVNDFASVMERARKAGVERMIITGGSLSESIEALSLAESDAHLYTTVGCHPTRCGEFDKHKQGPDHYYEQLRDLIRSHSLAKKIVAIGECGLGMQYGCEYDEIDSLLRRSSLTDYDRTHFCPISVQKKYFLRQFDLAEETGLPMFLHSRNTGNDFNDMIKANRTKFKHGVVHSFTGTVQEMQDLVSMNLHIGVNGCSMKTEENIEVVKAIPANLLMLETDAPWCDIRPTHASYQYWKNCSSDSKELYTPEGKKKEKFEMGLMVKSRNEPCTMGQVLHIVAAIRGVDPNELAEQVWENTCNVFFP</sequence>
<comment type="caution">
    <text evidence="5">The sequence shown here is derived from an EMBL/GenBank/DDBJ whole genome shotgun (WGS) entry which is preliminary data.</text>
</comment>
<proteinExistence type="inferred from homology"/>
<dbReference type="SUPFAM" id="SSF51556">
    <property type="entry name" value="Metallo-dependent hydrolases"/>
    <property type="match status" value="1"/>
</dbReference>
<evidence type="ECO:0000256" key="4">
    <source>
        <dbReference type="ARBA" id="ARBA00022801"/>
    </source>
</evidence>
<dbReference type="PANTHER" id="PTHR10060:SF15">
    <property type="entry name" value="DEOXYRIBONUCLEASE TATDN1"/>
    <property type="match status" value="1"/>
</dbReference>
<gene>
    <name evidence="5" type="ORF">INT44_008932</name>
</gene>
<dbReference type="InterPro" id="IPR001130">
    <property type="entry name" value="TatD-like"/>
</dbReference>
<evidence type="ECO:0000313" key="5">
    <source>
        <dbReference type="EMBL" id="KAG2183921.1"/>
    </source>
</evidence>
<reference evidence="5" key="1">
    <citation type="submission" date="2020-12" db="EMBL/GenBank/DDBJ databases">
        <title>Metabolic potential, ecology and presence of endohyphal bacteria is reflected in genomic diversity of Mucoromycotina.</title>
        <authorList>
            <person name="Muszewska A."/>
            <person name="Okrasinska A."/>
            <person name="Steczkiewicz K."/>
            <person name="Drgas O."/>
            <person name="Orlowska M."/>
            <person name="Perlinska-Lenart U."/>
            <person name="Aleksandrzak-Piekarczyk T."/>
            <person name="Szatraj K."/>
            <person name="Zielenkiewicz U."/>
            <person name="Pilsyk S."/>
            <person name="Malc E."/>
            <person name="Mieczkowski P."/>
            <person name="Kruszewska J.S."/>
            <person name="Biernat P."/>
            <person name="Pawlowska J."/>
        </authorList>
    </citation>
    <scope>NUCLEOTIDE SEQUENCE</scope>
    <source>
        <strain evidence="5">WA0000051536</strain>
    </source>
</reference>
<dbReference type="InterPro" id="IPR032466">
    <property type="entry name" value="Metal_Hydrolase"/>
</dbReference>
<dbReference type="EMBL" id="JAEPRA010000006">
    <property type="protein sequence ID" value="KAG2183921.1"/>
    <property type="molecule type" value="Genomic_DNA"/>
</dbReference>
<organism evidence="5 6">
    <name type="scientific">Umbelopsis vinacea</name>
    <dbReference type="NCBI Taxonomy" id="44442"/>
    <lineage>
        <taxon>Eukaryota</taxon>
        <taxon>Fungi</taxon>
        <taxon>Fungi incertae sedis</taxon>
        <taxon>Mucoromycota</taxon>
        <taxon>Mucoromycotina</taxon>
        <taxon>Umbelopsidomycetes</taxon>
        <taxon>Umbelopsidales</taxon>
        <taxon>Umbelopsidaceae</taxon>
        <taxon>Umbelopsis</taxon>
    </lineage>
</organism>
<keyword evidence="4" id="KW-0378">Hydrolase</keyword>
<dbReference type="GO" id="GO:0005829">
    <property type="term" value="C:cytosol"/>
    <property type="evidence" value="ECO:0007669"/>
    <property type="project" value="TreeGrafter"/>
</dbReference>
<evidence type="ECO:0000256" key="2">
    <source>
        <dbReference type="ARBA" id="ARBA00022722"/>
    </source>
</evidence>
<evidence type="ECO:0008006" key="7">
    <source>
        <dbReference type="Google" id="ProtNLM"/>
    </source>
</evidence>
<keyword evidence="6" id="KW-1185">Reference proteome</keyword>